<reference evidence="3" key="2">
    <citation type="submission" date="2023-05" db="EMBL/GenBank/DDBJ databases">
        <authorList>
            <consortium name="Lawrence Berkeley National Laboratory"/>
            <person name="Steindorff A."/>
            <person name="Hensen N."/>
            <person name="Bonometti L."/>
            <person name="Westerberg I."/>
            <person name="Brannstrom I.O."/>
            <person name="Guillou S."/>
            <person name="Cros-Aarteil S."/>
            <person name="Calhoun S."/>
            <person name="Haridas S."/>
            <person name="Kuo A."/>
            <person name="Mondo S."/>
            <person name="Pangilinan J."/>
            <person name="Riley R."/>
            <person name="Labutti K."/>
            <person name="Andreopoulos B."/>
            <person name="Lipzen A."/>
            <person name="Chen C."/>
            <person name="Yanf M."/>
            <person name="Daum C."/>
            <person name="Ng V."/>
            <person name="Clum A."/>
            <person name="Ohm R."/>
            <person name="Martin F."/>
            <person name="Silar P."/>
            <person name="Natvig D."/>
            <person name="Lalanne C."/>
            <person name="Gautier V."/>
            <person name="Ament-Velasquez S.L."/>
            <person name="Kruys A."/>
            <person name="Hutchinson M.I."/>
            <person name="Powell A.J."/>
            <person name="Barry K."/>
            <person name="Miller A.N."/>
            <person name="Grigoriev I.V."/>
            <person name="Debuchy R."/>
            <person name="Gladieux P."/>
            <person name="Thoren M.H."/>
            <person name="Johannesson H."/>
        </authorList>
    </citation>
    <scope>NUCLEOTIDE SEQUENCE</scope>
    <source>
        <strain evidence="3">CBS 315.58</strain>
    </source>
</reference>
<name>A0AAN7AVH7_9PEZI</name>
<dbReference type="AlphaFoldDB" id="A0AAN7AVH7"/>
<protein>
    <submittedName>
        <fullName evidence="3">Uncharacterized protein</fullName>
    </submittedName>
</protein>
<keyword evidence="1" id="KW-0175">Coiled coil</keyword>
<evidence type="ECO:0000256" key="2">
    <source>
        <dbReference type="SAM" id="MobiDB-lite"/>
    </source>
</evidence>
<sequence length="421" mass="47088">MNSTPKSWGKLPVPVQSGMGDPPTGGAATGTIASFAQHAGVIMGVPLQLPAPLIPQRRSSASQFEPGPTPLSNDLHHLRKLRQQLAEMKQELKTAQDLIKSLETEIKQYDDVCLQRDVENHELRSALVALRGSANYHLDDGAVQSRLKAIKFMIEQIIGIRYATGAEPFVRERHSFTKKPFALLVKDLDRYLLDPLKRAFLLEAFVWNTLIATVFSRNGMLWGGTMVSHVQQLSRDFENDTIELTDFHKWYAQTASILYSMYGLDTRRIEKIADGLRTALRPWQSTTFTEGQCDMFEDLVQLAAELDADFSRSRADYMIFMLETDEGERRLGKFKYGVPFDADYMELQGGNSDSSGPVELVISPTVVKVGGSDGDNYDYSTVLMRAKVMCASSNIGHKHQRGSNASNASTLSRYDETMEFI</sequence>
<reference evidence="3" key="1">
    <citation type="journal article" date="2023" name="Mol. Phylogenet. Evol.">
        <title>Genome-scale phylogeny and comparative genomics of the fungal order Sordariales.</title>
        <authorList>
            <person name="Hensen N."/>
            <person name="Bonometti L."/>
            <person name="Westerberg I."/>
            <person name="Brannstrom I.O."/>
            <person name="Guillou S."/>
            <person name="Cros-Aarteil S."/>
            <person name="Calhoun S."/>
            <person name="Haridas S."/>
            <person name="Kuo A."/>
            <person name="Mondo S."/>
            <person name="Pangilinan J."/>
            <person name="Riley R."/>
            <person name="LaButti K."/>
            <person name="Andreopoulos B."/>
            <person name="Lipzen A."/>
            <person name="Chen C."/>
            <person name="Yan M."/>
            <person name="Daum C."/>
            <person name="Ng V."/>
            <person name="Clum A."/>
            <person name="Steindorff A."/>
            <person name="Ohm R.A."/>
            <person name="Martin F."/>
            <person name="Silar P."/>
            <person name="Natvig D.O."/>
            <person name="Lalanne C."/>
            <person name="Gautier V."/>
            <person name="Ament-Velasquez S.L."/>
            <person name="Kruys A."/>
            <person name="Hutchinson M.I."/>
            <person name="Powell A.J."/>
            <person name="Barry K."/>
            <person name="Miller A.N."/>
            <person name="Grigoriev I.V."/>
            <person name="Debuchy R."/>
            <person name="Gladieux P."/>
            <person name="Hiltunen Thoren M."/>
            <person name="Johannesson H."/>
        </authorList>
    </citation>
    <scope>NUCLEOTIDE SEQUENCE</scope>
    <source>
        <strain evidence="3">CBS 315.58</strain>
    </source>
</reference>
<gene>
    <name evidence="3" type="ORF">QBC40DRAFT_88014</name>
</gene>
<proteinExistence type="predicted"/>
<dbReference type="EMBL" id="MU863938">
    <property type="protein sequence ID" value="KAK4199000.1"/>
    <property type="molecule type" value="Genomic_DNA"/>
</dbReference>
<organism evidence="3 4">
    <name type="scientific">Triangularia verruculosa</name>
    <dbReference type="NCBI Taxonomy" id="2587418"/>
    <lineage>
        <taxon>Eukaryota</taxon>
        <taxon>Fungi</taxon>
        <taxon>Dikarya</taxon>
        <taxon>Ascomycota</taxon>
        <taxon>Pezizomycotina</taxon>
        <taxon>Sordariomycetes</taxon>
        <taxon>Sordariomycetidae</taxon>
        <taxon>Sordariales</taxon>
        <taxon>Podosporaceae</taxon>
        <taxon>Triangularia</taxon>
    </lineage>
</organism>
<feature type="coiled-coil region" evidence="1">
    <location>
        <begin position="71"/>
        <end position="112"/>
    </location>
</feature>
<evidence type="ECO:0000256" key="1">
    <source>
        <dbReference type="SAM" id="Coils"/>
    </source>
</evidence>
<dbReference type="Proteomes" id="UP001303160">
    <property type="component" value="Unassembled WGS sequence"/>
</dbReference>
<evidence type="ECO:0000313" key="3">
    <source>
        <dbReference type="EMBL" id="KAK4199000.1"/>
    </source>
</evidence>
<feature type="region of interest" description="Disordered" evidence="2">
    <location>
        <begin position="1"/>
        <end position="29"/>
    </location>
</feature>
<evidence type="ECO:0000313" key="4">
    <source>
        <dbReference type="Proteomes" id="UP001303160"/>
    </source>
</evidence>
<comment type="caution">
    <text evidence="3">The sequence shown here is derived from an EMBL/GenBank/DDBJ whole genome shotgun (WGS) entry which is preliminary data.</text>
</comment>
<accession>A0AAN7AVH7</accession>
<keyword evidence="4" id="KW-1185">Reference proteome</keyword>